<accession>A0AAD7JII5</accession>
<evidence type="ECO:0000313" key="3">
    <source>
        <dbReference type="Proteomes" id="UP001215598"/>
    </source>
</evidence>
<gene>
    <name evidence="2" type="ORF">B0H16DRAFT_1687240</name>
</gene>
<feature type="compositionally biased region" description="Polar residues" evidence="1">
    <location>
        <begin position="175"/>
        <end position="194"/>
    </location>
</feature>
<reference evidence="2" key="1">
    <citation type="submission" date="2023-03" db="EMBL/GenBank/DDBJ databases">
        <title>Massive genome expansion in bonnet fungi (Mycena s.s.) driven by repeated elements and novel gene families across ecological guilds.</title>
        <authorList>
            <consortium name="Lawrence Berkeley National Laboratory"/>
            <person name="Harder C.B."/>
            <person name="Miyauchi S."/>
            <person name="Viragh M."/>
            <person name="Kuo A."/>
            <person name="Thoen E."/>
            <person name="Andreopoulos B."/>
            <person name="Lu D."/>
            <person name="Skrede I."/>
            <person name="Drula E."/>
            <person name="Henrissat B."/>
            <person name="Morin E."/>
            <person name="Kohler A."/>
            <person name="Barry K."/>
            <person name="LaButti K."/>
            <person name="Morin E."/>
            <person name="Salamov A."/>
            <person name="Lipzen A."/>
            <person name="Mereny Z."/>
            <person name="Hegedus B."/>
            <person name="Baldrian P."/>
            <person name="Stursova M."/>
            <person name="Weitz H."/>
            <person name="Taylor A."/>
            <person name="Grigoriev I.V."/>
            <person name="Nagy L.G."/>
            <person name="Martin F."/>
            <person name="Kauserud H."/>
        </authorList>
    </citation>
    <scope>NUCLEOTIDE SEQUENCE</scope>
    <source>
        <strain evidence="2">CBHHK182m</strain>
    </source>
</reference>
<protein>
    <submittedName>
        <fullName evidence="2">Uncharacterized protein</fullName>
    </submittedName>
</protein>
<proteinExistence type="predicted"/>
<name>A0AAD7JII5_9AGAR</name>
<evidence type="ECO:0000313" key="2">
    <source>
        <dbReference type="EMBL" id="KAJ7765572.1"/>
    </source>
</evidence>
<comment type="caution">
    <text evidence="2">The sequence shown here is derived from an EMBL/GenBank/DDBJ whole genome shotgun (WGS) entry which is preliminary data.</text>
</comment>
<sequence>MSSPCAIGVSERIGEQSGVGGQSFANYKVRELSRRPELAIYPNWAPKIVIYMTFWQAQSQHRPESYIKPHKIPQQTSVCPAHRYDDSGNASLKPTTPGTALWENPGTTTGRLAVLDSTLRSLINSSVRKRSWIQRSPSLPLVLERLAVHQRPSRRSSIALERDFQSKSTPPRLGTCTSTSDPQSHTTTQDPNSSRKTRYVPPRQRRLSYTDPIDIPPVHDLAHVPCVPSWTVEEIATLQEEEHNDPWVAEKYWLRERVEACNRAGKELSDVLADVAGAEWYPSMPS</sequence>
<feature type="region of interest" description="Disordered" evidence="1">
    <location>
        <begin position="152"/>
        <end position="212"/>
    </location>
</feature>
<feature type="compositionally biased region" description="Basic residues" evidence="1">
    <location>
        <begin position="195"/>
        <end position="206"/>
    </location>
</feature>
<dbReference type="EMBL" id="JARKIB010000025">
    <property type="protein sequence ID" value="KAJ7765572.1"/>
    <property type="molecule type" value="Genomic_DNA"/>
</dbReference>
<keyword evidence="3" id="KW-1185">Reference proteome</keyword>
<evidence type="ECO:0000256" key="1">
    <source>
        <dbReference type="SAM" id="MobiDB-lite"/>
    </source>
</evidence>
<dbReference type="Proteomes" id="UP001215598">
    <property type="component" value="Unassembled WGS sequence"/>
</dbReference>
<organism evidence="2 3">
    <name type="scientific">Mycena metata</name>
    <dbReference type="NCBI Taxonomy" id="1033252"/>
    <lineage>
        <taxon>Eukaryota</taxon>
        <taxon>Fungi</taxon>
        <taxon>Dikarya</taxon>
        <taxon>Basidiomycota</taxon>
        <taxon>Agaricomycotina</taxon>
        <taxon>Agaricomycetes</taxon>
        <taxon>Agaricomycetidae</taxon>
        <taxon>Agaricales</taxon>
        <taxon>Marasmiineae</taxon>
        <taxon>Mycenaceae</taxon>
        <taxon>Mycena</taxon>
    </lineage>
</organism>
<dbReference type="AlphaFoldDB" id="A0AAD7JII5"/>